<gene>
    <name evidence="1" type="primary">gltA1</name>
    <name evidence="1" type="ORF">LAUMK136_01368</name>
</gene>
<keyword evidence="1" id="KW-0808">Transferase</keyword>
<protein>
    <submittedName>
        <fullName evidence="1">2-methylcitrate synthase</fullName>
        <ecNumber evidence="1">2.3.3.5</ecNumber>
    </submittedName>
</protein>
<dbReference type="EC" id="2.3.3.5" evidence="1"/>
<organism evidence="1 2">
    <name type="scientific">Mycobacterium attenuatum</name>
    <dbReference type="NCBI Taxonomy" id="2341086"/>
    <lineage>
        <taxon>Bacteria</taxon>
        <taxon>Bacillati</taxon>
        <taxon>Actinomycetota</taxon>
        <taxon>Actinomycetes</taxon>
        <taxon>Mycobacteriales</taxon>
        <taxon>Mycobacteriaceae</taxon>
        <taxon>Mycobacterium</taxon>
    </lineage>
</organism>
<reference evidence="1 2" key="1">
    <citation type="submission" date="2018-09" db="EMBL/GenBank/DDBJ databases">
        <authorList>
            <person name="Tagini F."/>
        </authorList>
    </citation>
    <scope>NUCLEOTIDE SEQUENCE [LARGE SCALE GENOMIC DNA]</scope>
    <source>
        <strain evidence="1 2">MK136</strain>
    </source>
</reference>
<name>A0A498PTY1_9MYCO</name>
<dbReference type="SUPFAM" id="SSF48256">
    <property type="entry name" value="Citrate synthase"/>
    <property type="match status" value="1"/>
</dbReference>
<dbReference type="InterPro" id="IPR036969">
    <property type="entry name" value="Citrate_synthase_sf"/>
</dbReference>
<dbReference type="InterPro" id="IPR002020">
    <property type="entry name" value="Citrate_synthase"/>
</dbReference>
<dbReference type="GO" id="GO:0050440">
    <property type="term" value="F:2-methylcitrate synthase activity"/>
    <property type="evidence" value="ECO:0007669"/>
    <property type="project" value="UniProtKB-EC"/>
</dbReference>
<proteinExistence type="predicted"/>
<keyword evidence="1" id="KW-0012">Acyltransferase</keyword>
<dbReference type="EMBL" id="UPHP01000034">
    <property type="protein sequence ID" value="VBA36307.1"/>
    <property type="molecule type" value="Genomic_DNA"/>
</dbReference>
<sequence>MDFDIACFTTRFVMSRIIGWTAHVMEQAGSNALIHPPSASVGPSQRSLTAFDR</sequence>
<dbReference type="AlphaFoldDB" id="A0A498PTY1"/>
<accession>A0A498PTY1</accession>
<keyword evidence="2" id="KW-1185">Reference proteome</keyword>
<dbReference type="InterPro" id="IPR016142">
    <property type="entry name" value="Citrate_synth-like_lrg_a-sub"/>
</dbReference>
<evidence type="ECO:0000313" key="2">
    <source>
        <dbReference type="Proteomes" id="UP000273307"/>
    </source>
</evidence>
<dbReference type="Proteomes" id="UP000273307">
    <property type="component" value="Unassembled WGS sequence"/>
</dbReference>
<dbReference type="Gene3D" id="1.10.580.10">
    <property type="entry name" value="Citrate Synthase, domain 1"/>
    <property type="match status" value="1"/>
</dbReference>
<evidence type="ECO:0000313" key="1">
    <source>
        <dbReference type="EMBL" id="VBA36307.1"/>
    </source>
</evidence>
<dbReference type="Pfam" id="PF00285">
    <property type="entry name" value="Citrate_synt"/>
    <property type="match status" value="1"/>
</dbReference>